<accession>A0A9W8ZZ64</accession>
<gene>
    <name evidence="1" type="ORF">C8J55DRAFT_564571</name>
</gene>
<proteinExistence type="predicted"/>
<dbReference type="AlphaFoldDB" id="A0A9W8ZZ64"/>
<dbReference type="Proteomes" id="UP001150238">
    <property type="component" value="Unassembled WGS sequence"/>
</dbReference>
<protein>
    <submittedName>
        <fullName evidence="1">Uncharacterized protein</fullName>
    </submittedName>
</protein>
<organism evidence="1 2">
    <name type="scientific">Lentinula lateritia</name>
    <dbReference type="NCBI Taxonomy" id="40482"/>
    <lineage>
        <taxon>Eukaryota</taxon>
        <taxon>Fungi</taxon>
        <taxon>Dikarya</taxon>
        <taxon>Basidiomycota</taxon>
        <taxon>Agaricomycotina</taxon>
        <taxon>Agaricomycetes</taxon>
        <taxon>Agaricomycetidae</taxon>
        <taxon>Agaricales</taxon>
        <taxon>Marasmiineae</taxon>
        <taxon>Omphalotaceae</taxon>
        <taxon>Lentinula</taxon>
    </lineage>
</organism>
<reference evidence="1" key="1">
    <citation type="submission" date="2022-08" db="EMBL/GenBank/DDBJ databases">
        <authorList>
            <consortium name="DOE Joint Genome Institute"/>
            <person name="Min B."/>
            <person name="Riley R."/>
            <person name="Sierra-Patev S."/>
            <person name="Naranjo-Ortiz M."/>
            <person name="Looney B."/>
            <person name="Konkel Z."/>
            <person name="Slot J.C."/>
            <person name="Sakamoto Y."/>
            <person name="Steenwyk J.L."/>
            <person name="Rokas A."/>
            <person name="Carro J."/>
            <person name="Camarero S."/>
            <person name="Ferreira P."/>
            <person name="Molpeceres G."/>
            <person name="Ruiz-Duenas F.J."/>
            <person name="Serrano A."/>
            <person name="Henrissat B."/>
            <person name="Drula E."/>
            <person name="Hughes K.W."/>
            <person name="Mata J.L."/>
            <person name="Ishikawa N.K."/>
            <person name="Vargas-Isla R."/>
            <person name="Ushijima S."/>
            <person name="Smith C.A."/>
            <person name="Ahrendt S."/>
            <person name="Andreopoulos W."/>
            <person name="He G."/>
            <person name="Labutti K."/>
            <person name="Lipzen A."/>
            <person name="Ng V."/>
            <person name="Sandor L."/>
            <person name="Barry K."/>
            <person name="Martinez A.T."/>
            <person name="Xiao Y."/>
            <person name="Gibbons J.G."/>
            <person name="Terashima K."/>
            <person name="Hibbett D.S."/>
            <person name="Grigoriev I.V."/>
        </authorList>
    </citation>
    <scope>NUCLEOTIDE SEQUENCE</scope>
    <source>
        <strain evidence="1">Sp2 HRB7682 ss15</strain>
    </source>
</reference>
<sequence>MFLQQLLNAGVDVSLSIIDDAPHCMVASHSKDVNPQLYDFVKDANYNLAPPLASHSLQAVNPISPWNGLLKEAGWEGEDDAWDESPIYKYGRSSANGSLPRGSLSLDNGDAILGSFLDMTDLL</sequence>
<dbReference type="EMBL" id="JANVFS010000035">
    <property type="protein sequence ID" value="KAJ4469507.1"/>
    <property type="molecule type" value="Genomic_DNA"/>
</dbReference>
<evidence type="ECO:0000313" key="2">
    <source>
        <dbReference type="Proteomes" id="UP001150238"/>
    </source>
</evidence>
<reference evidence="1" key="2">
    <citation type="journal article" date="2023" name="Proc. Natl. Acad. Sci. U.S.A.">
        <title>A global phylogenomic analysis of the shiitake genus Lentinula.</title>
        <authorList>
            <person name="Sierra-Patev S."/>
            <person name="Min B."/>
            <person name="Naranjo-Ortiz M."/>
            <person name="Looney B."/>
            <person name="Konkel Z."/>
            <person name="Slot J.C."/>
            <person name="Sakamoto Y."/>
            <person name="Steenwyk J.L."/>
            <person name="Rokas A."/>
            <person name="Carro J."/>
            <person name="Camarero S."/>
            <person name="Ferreira P."/>
            <person name="Molpeceres G."/>
            <person name="Ruiz-Duenas F.J."/>
            <person name="Serrano A."/>
            <person name="Henrissat B."/>
            <person name="Drula E."/>
            <person name="Hughes K.W."/>
            <person name="Mata J.L."/>
            <person name="Ishikawa N.K."/>
            <person name="Vargas-Isla R."/>
            <person name="Ushijima S."/>
            <person name="Smith C.A."/>
            <person name="Donoghue J."/>
            <person name="Ahrendt S."/>
            <person name="Andreopoulos W."/>
            <person name="He G."/>
            <person name="LaButti K."/>
            <person name="Lipzen A."/>
            <person name="Ng V."/>
            <person name="Riley R."/>
            <person name="Sandor L."/>
            <person name="Barry K."/>
            <person name="Martinez A.T."/>
            <person name="Xiao Y."/>
            <person name="Gibbons J.G."/>
            <person name="Terashima K."/>
            <person name="Grigoriev I.V."/>
            <person name="Hibbett D."/>
        </authorList>
    </citation>
    <scope>NUCLEOTIDE SEQUENCE</scope>
    <source>
        <strain evidence="1">Sp2 HRB7682 ss15</strain>
    </source>
</reference>
<evidence type="ECO:0000313" key="1">
    <source>
        <dbReference type="EMBL" id="KAJ4469507.1"/>
    </source>
</evidence>
<name>A0A9W8ZZ64_9AGAR</name>
<comment type="caution">
    <text evidence="1">The sequence shown here is derived from an EMBL/GenBank/DDBJ whole genome shotgun (WGS) entry which is preliminary data.</text>
</comment>